<organism evidence="2 3">
    <name type="scientific">Linderina pennispora</name>
    <dbReference type="NCBI Taxonomy" id="61395"/>
    <lineage>
        <taxon>Eukaryota</taxon>
        <taxon>Fungi</taxon>
        <taxon>Fungi incertae sedis</taxon>
        <taxon>Zoopagomycota</taxon>
        <taxon>Kickxellomycotina</taxon>
        <taxon>Kickxellomycetes</taxon>
        <taxon>Kickxellales</taxon>
        <taxon>Kickxellaceae</taxon>
        <taxon>Linderina</taxon>
    </lineage>
</organism>
<dbReference type="OrthoDB" id="5563235at2759"/>
<protein>
    <recommendedName>
        <fullName evidence="4">Late embryogenesis abundant protein LEA-2 subgroup domain-containing protein</fullName>
    </recommendedName>
</protein>
<accession>A0A1Y1W726</accession>
<keyword evidence="1" id="KW-0472">Membrane</keyword>
<keyword evidence="3" id="KW-1185">Reference proteome</keyword>
<proteinExistence type="predicted"/>
<evidence type="ECO:0000256" key="1">
    <source>
        <dbReference type="SAM" id="Phobius"/>
    </source>
</evidence>
<evidence type="ECO:0000313" key="3">
    <source>
        <dbReference type="Proteomes" id="UP000193922"/>
    </source>
</evidence>
<dbReference type="GeneID" id="63804402"/>
<gene>
    <name evidence="2" type="ORF">DL89DRAFT_268010</name>
</gene>
<dbReference type="RefSeq" id="XP_040742696.1">
    <property type="nucleotide sequence ID" value="XM_040887754.1"/>
</dbReference>
<keyword evidence="1" id="KW-0812">Transmembrane</keyword>
<evidence type="ECO:0008006" key="4">
    <source>
        <dbReference type="Google" id="ProtNLM"/>
    </source>
</evidence>
<dbReference type="EMBL" id="MCFD01000008">
    <property type="protein sequence ID" value="ORX68964.1"/>
    <property type="molecule type" value="Genomic_DNA"/>
</dbReference>
<comment type="caution">
    <text evidence="2">The sequence shown here is derived from an EMBL/GenBank/DDBJ whole genome shotgun (WGS) entry which is preliminary data.</text>
</comment>
<sequence length="243" mass="27748">MKKLKSKPYKPVLHSWQAQLMQALMIVCLAVASTAFYVKYLRLPPQIYLSGIPGTEPSDVQVRHQTIDLKLPLEITVYNPNLVTVHVDTVHLRGRLKGTEQFIFRTTVHDRILEKRGNTVFVQKVDFNYDMRRDTDMRIFGDLMSKCRNLRESPPLEIEYVVDATYTAMGFSGVMHTMGVTYLVCPLSMVQFTVRESINTIHKHSHQMLVSSFELVEGAVGVSANVMKRSLNIMRALGDHFMS</sequence>
<dbReference type="AlphaFoldDB" id="A0A1Y1W726"/>
<reference evidence="2 3" key="1">
    <citation type="submission" date="2016-07" db="EMBL/GenBank/DDBJ databases">
        <title>Pervasive Adenine N6-methylation of Active Genes in Fungi.</title>
        <authorList>
            <consortium name="DOE Joint Genome Institute"/>
            <person name="Mondo S.J."/>
            <person name="Dannebaum R.O."/>
            <person name="Kuo R.C."/>
            <person name="Labutti K."/>
            <person name="Haridas S."/>
            <person name="Kuo A."/>
            <person name="Salamov A."/>
            <person name="Ahrendt S.R."/>
            <person name="Lipzen A."/>
            <person name="Sullivan W."/>
            <person name="Andreopoulos W.B."/>
            <person name="Clum A."/>
            <person name="Lindquist E."/>
            <person name="Daum C."/>
            <person name="Ramamoorthy G.K."/>
            <person name="Gryganskyi A."/>
            <person name="Culley D."/>
            <person name="Magnuson J.K."/>
            <person name="James T.Y."/>
            <person name="O'Malley M.A."/>
            <person name="Stajich J.E."/>
            <person name="Spatafora J.W."/>
            <person name="Visel A."/>
            <person name="Grigoriev I.V."/>
        </authorList>
    </citation>
    <scope>NUCLEOTIDE SEQUENCE [LARGE SCALE GENOMIC DNA]</scope>
    <source>
        <strain evidence="2 3">ATCC 12442</strain>
    </source>
</reference>
<keyword evidence="1" id="KW-1133">Transmembrane helix</keyword>
<evidence type="ECO:0000313" key="2">
    <source>
        <dbReference type="EMBL" id="ORX68964.1"/>
    </source>
</evidence>
<dbReference type="Proteomes" id="UP000193922">
    <property type="component" value="Unassembled WGS sequence"/>
</dbReference>
<name>A0A1Y1W726_9FUNG</name>
<feature type="transmembrane region" description="Helical" evidence="1">
    <location>
        <begin position="20"/>
        <end position="38"/>
    </location>
</feature>